<organism evidence="1">
    <name type="scientific">marine sediment metagenome</name>
    <dbReference type="NCBI Taxonomy" id="412755"/>
    <lineage>
        <taxon>unclassified sequences</taxon>
        <taxon>metagenomes</taxon>
        <taxon>ecological metagenomes</taxon>
    </lineage>
</organism>
<dbReference type="AlphaFoldDB" id="A0A0F8ZTG1"/>
<protein>
    <submittedName>
        <fullName evidence="1">Uncharacterized protein</fullName>
    </submittedName>
</protein>
<evidence type="ECO:0000313" key="1">
    <source>
        <dbReference type="EMBL" id="KKK63226.1"/>
    </source>
</evidence>
<sequence>MSVTEEAATTPNILLEAKDIVQSVREDYPEDVDRETALHESVDGAVPIYYSDLAKVLLYTDIGHRKVEDEIHDGTAFNLLQVAIYDELYEKASELLEDSESEEEDEEA</sequence>
<comment type="caution">
    <text evidence="1">The sequence shown here is derived from an EMBL/GenBank/DDBJ whole genome shotgun (WGS) entry which is preliminary data.</text>
</comment>
<dbReference type="SUPFAM" id="SSF101059">
    <property type="entry name" value="B-form DNA mimic Ocr"/>
    <property type="match status" value="1"/>
</dbReference>
<dbReference type="EMBL" id="LAZR01061613">
    <property type="protein sequence ID" value="KKK63226.1"/>
    <property type="molecule type" value="Genomic_DNA"/>
</dbReference>
<proteinExistence type="predicted"/>
<accession>A0A0F8ZTG1</accession>
<name>A0A0F8ZTG1_9ZZZZ</name>
<reference evidence="1" key="1">
    <citation type="journal article" date="2015" name="Nature">
        <title>Complex archaea that bridge the gap between prokaryotes and eukaryotes.</title>
        <authorList>
            <person name="Spang A."/>
            <person name="Saw J.H."/>
            <person name="Jorgensen S.L."/>
            <person name="Zaremba-Niedzwiedzka K."/>
            <person name="Martijn J."/>
            <person name="Lind A.E."/>
            <person name="van Eijk R."/>
            <person name="Schleper C."/>
            <person name="Guy L."/>
            <person name="Ettema T.J."/>
        </authorList>
    </citation>
    <scope>NUCLEOTIDE SEQUENCE</scope>
</reference>
<gene>
    <name evidence="1" type="ORF">LCGC14_2996420</name>
</gene>
<dbReference type="Gene3D" id="1.20.120.780">
    <property type="entry name" value="DNA mimic ocr"/>
    <property type="match status" value="1"/>
</dbReference>
<dbReference type="InterPro" id="IPR036207">
    <property type="entry name" value="B-form_Ocr"/>
</dbReference>